<feature type="region of interest" description="Disordered" evidence="2">
    <location>
        <begin position="358"/>
        <end position="378"/>
    </location>
</feature>
<comment type="similarity">
    <text evidence="1">Belongs to the IST1 family.</text>
</comment>
<dbReference type="AlphaFoldDB" id="A0AAQ3Q2V4"/>
<feature type="compositionally biased region" description="Polar residues" evidence="2">
    <location>
        <begin position="536"/>
        <end position="545"/>
    </location>
</feature>
<dbReference type="PANTHER" id="PTHR12161:SF14">
    <property type="entry name" value="REGULATOR OF VPS4 ACTIVITY IN THE MVB PATHWAY PROTEIN"/>
    <property type="match status" value="1"/>
</dbReference>
<name>A0AAQ3Q2V4_9LILI</name>
<accession>A0AAQ3Q2V4</accession>
<gene>
    <name evidence="3" type="ORF">Cni_G02911</name>
</gene>
<evidence type="ECO:0000256" key="1">
    <source>
        <dbReference type="ARBA" id="ARBA00005536"/>
    </source>
</evidence>
<organism evidence="3 4">
    <name type="scientific">Canna indica</name>
    <name type="common">Indian-shot</name>
    <dbReference type="NCBI Taxonomy" id="4628"/>
    <lineage>
        <taxon>Eukaryota</taxon>
        <taxon>Viridiplantae</taxon>
        <taxon>Streptophyta</taxon>
        <taxon>Embryophyta</taxon>
        <taxon>Tracheophyta</taxon>
        <taxon>Spermatophyta</taxon>
        <taxon>Magnoliopsida</taxon>
        <taxon>Liliopsida</taxon>
        <taxon>Zingiberales</taxon>
        <taxon>Cannaceae</taxon>
        <taxon>Canna</taxon>
    </lineage>
</organism>
<feature type="region of interest" description="Disordered" evidence="2">
    <location>
        <begin position="525"/>
        <end position="598"/>
    </location>
</feature>
<feature type="region of interest" description="Disordered" evidence="2">
    <location>
        <begin position="210"/>
        <end position="229"/>
    </location>
</feature>
<feature type="region of interest" description="Disordered" evidence="2">
    <location>
        <begin position="842"/>
        <end position="892"/>
    </location>
</feature>
<protein>
    <recommendedName>
        <fullName evidence="5">IST1-like protein</fullName>
    </recommendedName>
</protein>
<feature type="compositionally biased region" description="Basic and acidic residues" evidence="2">
    <location>
        <begin position="662"/>
        <end position="683"/>
    </location>
</feature>
<evidence type="ECO:0008006" key="5">
    <source>
        <dbReference type="Google" id="ProtNLM"/>
    </source>
</evidence>
<evidence type="ECO:0000313" key="3">
    <source>
        <dbReference type="EMBL" id="WOK94209.1"/>
    </source>
</evidence>
<feature type="compositionally biased region" description="Polar residues" evidence="2">
    <location>
        <begin position="610"/>
        <end position="620"/>
    </location>
</feature>
<evidence type="ECO:0000256" key="2">
    <source>
        <dbReference type="SAM" id="MobiDB-lite"/>
    </source>
</evidence>
<feature type="region of interest" description="Disordered" evidence="2">
    <location>
        <begin position="758"/>
        <end position="778"/>
    </location>
</feature>
<feature type="compositionally biased region" description="Polar residues" evidence="2">
    <location>
        <begin position="873"/>
        <end position="882"/>
    </location>
</feature>
<keyword evidence="4" id="KW-1185">Reference proteome</keyword>
<dbReference type="Gene3D" id="1.20.1260.60">
    <property type="entry name" value="Vacuolar protein sorting-associated protein Ist1"/>
    <property type="match status" value="1"/>
</dbReference>
<feature type="compositionally biased region" description="Basic and acidic residues" evidence="2">
    <location>
        <begin position="211"/>
        <end position="222"/>
    </location>
</feature>
<dbReference type="GO" id="GO:0015031">
    <property type="term" value="P:protein transport"/>
    <property type="evidence" value="ECO:0007669"/>
    <property type="project" value="InterPro"/>
</dbReference>
<dbReference type="Proteomes" id="UP001327560">
    <property type="component" value="Chromosome 1"/>
</dbReference>
<evidence type="ECO:0000313" key="4">
    <source>
        <dbReference type="Proteomes" id="UP001327560"/>
    </source>
</evidence>
<sequence>MFACLVGGKFSGKCKHAVKCIKSRNDAIRKKKKATVRFLKKDVADLLAAGHDSNAFGRMDVLISEMNQAYCYEMIEKYCDLILNLLPSLRKQRECPEVALGVVSTLIYAAARFPDLPELCDLRHIFAERYGGHMESFVNAEFVDKIQTRSFSKEKKLQLMQSIADEFSVGWDCWAFERRAPNSPAVKYEQPREVESLQSANDATPLVQAKTRKDETLPDKNYEPTPRTVAQRQVQTELKDNMLSAGNTGQLHATAKKTRKATTDEIENVEPHQANMLVSSFDDLNAVSYSNTSKVQEKQDQCDSEKQGVLMMKSWNEKTNVIPPSKSKGSKNNYQLIEKTKSGLEYDTSSQRHRDWLEHTGKERQPMGPVNNKVTGTNMVPPYVKPKVNHLTVTDDYWRVRKPFSISYDKPHDIYDNAEDVIFGDKVIKSSSMQMKSQRLIATETYDRGIHEEKLSCQTPRHQRRHVSRQISSINGECYDEGKTRTRHPREHIDDEMRNQGRNEYRQRAGANGEYYDEWKTRIRHPSQPNEDVMDNQRQTPSVGTNDEYFDERKSRTSYQGEPVYDELDTKRRHRSRRSASSNGEYYDEKNIRTRHPREPIDVEMDNRGQHTSRWSTVNNGEYYDEGKTRTRFPREPIYDEMGNRQRHTSRRSAGNNGEYYDEGKIRARSPREPIYDEMDNQRRRTSRRSASNSGKYYDEGHVRPISPREPIYGAMDNRGRHTSRQSTGINREYYDEGKTRARRHPREVTGDEMDIATDSGELMPRTPAGCGRNGGRHKAPIFDEEHEDEEMVMDKLLIHYSKKGTVNERIHKGRRSRTPLRDHVLDSDFSYHVSGALTPGRKVAARPPKRTVSLPSEPVGSSEVSKVPARSATLQPDSLSPNGRRVHPRLPEYDDLAAHFTALKKA</sequence>
<dbReference type="InterPro" id="IPR042277">
    <property type="entry name" value="IST1-like"/>
</dbReference>
<proteinExistence type="inferred from homology"/>
<feature type="region of interest" description="Disordered" evidence="2">
    <location>
        <begin position="609"/>
        <end position="628"/>
    </location>
</feature>
<dbReference type="Pfam" id="PF03398">
    <property type="entry name" value="Ist1"/>
    <property type="match status" value="1"/>
</dbReference>
<dbReference type="PANTHER" id="PTHR12161">
    <property type="entry name" value="IST1 FAMILY MEMBER"/>
    <property type="match status" value="1"/>
</dbReference>
<dbReference type="EMBL" id="CP136890">
    <property type="protein sequence ID" value="WOK94209.1"/>
    <property type="molecule type" value="Genomic_DNA"/>
</dbReference>
<dbReference type="InterPro" id="IPR005061">
    <property type="entry name" value="Ist1"/>
</dbReference>
<reference evidence="3 4" key="1">
    <citation type="submission" date="2023-10" db="EMBL/GenBank/DDBJ databases">
        <title>Chromosome-scale genome assembly provides insights into flower coloration mechanisms of Canna indica.</title>
        <authorList>
            <person name="Li C."/>
        </authorList>
    </citation>
    <scope>NUCLEOTIDE SEQUENCE [LARGE SCALE GENOMIC DNA]</scope>
    <source>
        <tissue evidence="3">Flower</tissue>
    </source>
</reference>
<dbReference type="FunFam" id="1.20.1260.60:FF:000002">
    <property type="entry name" value="Vacuolar protein sorting-associated protein IST1"/>
    <property type="match status" value="1"/>
</dbReference>
<feature type="region of interest" description="Disordered" evidence="2">
    <location>
        <begin position="644"/>
        <end position="725"/>
    </location>
</feature>
<feature type="compositionally biased region" description="Basic and acidic residues" evidence="2">
    <location>
        <begin position="587"/>
        <end position="598"/>
    </location>
</feature>